<dbReference type="Proteomes" id="UP001610100">
    <property type="component" value="Unassembled WGS sequence"/>
</dbReference>
<evidence type="ECO:0000256" key="4">
    <source>
        <dbReference type="SAM" id="Coils"/>
    </source>
</evidence>
<evidence type="ECO:0000313" key="6">
    <source>
        <dbReference type="EMBL" id="MFH6771165.1"/>
    </source>
</evidence>
<dbReference type="InterPro" id="IPR029058">
    <property type="entry name" value="AB_hydrolase_fold"/>
</dbReference>
<evidence type="ECO:0000256" key="5">
    <source>
        <dbReference type="SAM" id="SignalP"/>
    </source>
</evidence>
<dbReference type="PANTHER" id="PTHR40841:SF2">
    <property type="entry name" value="SIDEROPHORE-DEGRADING ESTERASE (EUROFUNG)"/>
    <property type="match status" value="1"/>
</dbReference>
<accession>A0ABW7MX89</accession>
<evidence type="ECO:0000313" key="7">
    <source>
        <dbReference type="Proteomes" id="UP001610100"/>
    </source>
</evidence>
<dbReference type="SUPFAM" id="SSF53474">
    <property type="entry name" value="alpha/beta-Hydrolases"/>
    <property type="match status" value="1"/>
</dbReference>
<gene>
    <name evidence="6" type="ORF">V8G58_04400</name>
</gene>
<feature type="signal peptide" evidence="5">
    <location>
        <begin position="1"/>
        <end position="20"/>
    </location>
</feature>
<protein>
    <submittedName>
        <fullName evidence="6">Alpha/beta hydrolase-fold protein</fullName>
    </submittedName>
</protein>
<dbReference type="Gene3D" id="3.40.50.1820">
    <property type="entry name" value="alpha/beta hydrolase"/>
    <property type="match status" value="1"/>
</dbReference>
<dbReference type="PANTHER" id="PTHR40841">
    <property type="entry name" value="SIDEROPHORE TRIACETYLFUSARININE C ESTERASE"/>
    <property type="match status" value="1"/>
</dbReference>
<reference evidence="6 7" key="1">
    <citation type="submission" date="2024-02" db="EMBL/GenBank/DDBJ databases">
        <title>A Gaetbulibacter species isolated from tidal flats and genomic insights of their niches.</title>
        <authorList>
            <person name="Ye Y."/>
        </authorList>
    </citation>
    <scope>NUCLEOTIDE SEQUENCE [LARGE SCALE GENOMIC DNA]</scope>
    <source>
        <strain evidence="6 7">KYW382</strain>
    </source>
</reference>
<dbReference type="GO" id="GO:0016787">
    <property type="term" value="F:hydrolase activity"/>
    <property type="evidence" value="ECO:0007669"/>
    <property type="project" value="UniProtKB-KW"/>
</dbReference>
<keyword evidence="5" id="KW-0732">Signal</keyword>
<dbReference type="SUPFAM" id="SSF48452">
    <property type="entry name" value="TPR-like"/>
    <property type="match status" value="1"/>
</dbReference>
<feature type="coiled-coil region" evidence="4">
    <location>
        <begin position="349"/>
        <end position="396"/>
    </location>
</feature>
<keyword evidence="2 6" id="KW-0378">Hydrolase</keyword>
<proteinExistence type="inferred from homology"/>
<feature type="chain" id="PRO_5046205765" evidence="5">
    <location>
        <begin position="21"/>
        <end position="527"/>
    </location>
</feature>
<keyword evidence="7" id="KW-1185">Reference proteome</keyword>
<dbReference type="InterPro" id="IPR019734">
    <property type="entry name" value="TPR_rpt"/>
</dbReference>
<comment type="similarity">
    <text evidence="1">Belongs to the esterase D family.</text>
</comment>
<dbReference type="EMBL" id="JBAWKB010000001">
    <property type="protein sequence ID" value="MFH6771165.1"/>
    <property type="molecule type" value="Genomic_DNA"/>
</dbReference>
<sequence>MKKAILIISFFLLGIIQAISQNNEQITIGTKHTLHSKILNENRPFLVSLPEGYNDKNSSYKRYPVLIVLDGNIHFQSISGMVNYMSSGYNGNLKIPEMIIVAIENINRRRDFTPDKIITTRKNDSGGGERFLSFLENELIPFLDENYRTEPYRILFGHSLGGLLAAHTYMKEHTLFNAFLAVDPSFGAWDATTMDNKLATVTDNSFERFIYIATANWGKRNFRNRDRHVRFYEALNSKCKNEFPGKLEYFENENHGSVPPLAFYHGISALFDGYGVYYRDVKNTKQLEQHFQTLSDRLSWNVNPPEALVNRIGYTMLRSNDQNKKSEALAFFIMNTKNYPKSFNAFDSLAEAYDHLGNIENAIKNYEKSLAHNPNNENAKTKIKILREDLKNSKQTKSYLPNQNPIKTIKMSNSKPLIKPGLWQSMGKNPFWINVVENNVFWLGMNQKTDDVNLGENWCHVGLGKIKDDTLELTWADIPAGKDQLNGKITVEIINETHMKVIQDSGNFGKSEWHWVALNKSFSEVNL</sequence>
<dbReference type="InterPro" id="IPR052558">
    <property type="entry name" value="Siderophore_Hydrolase_D"/>
</dbReference>
<keyword evidence="3" id="KW-0802">TPR repeat</keyword>
<dbReference type="InterPro" id="IPR000801">
    <property type="entry name" value="Esterase-like"/>
</dbReference>
<name>A0ABW7MX89_9FLAO</name>
<dbReference type="RefSeq" id="WP_344740127.1">
    <property type="nucleotide sequence ID" value="NZ_BAABAY010000001.1"/>
</dbReference>
<dbReference type="Pfam" id="PF00756">
    <property type="entry name" value="Esterase"/>
    <property type="match status" value="1"/>
</dbReference>
<organism evidence="6 7">
    <name type="scientific">Gaetbulibacter aestuarii</name>
    <dbReference type="NCBI Taxonomy" id="1502358"/>
    <lineage>
        <taxon>Bacteria</taxon>
        <taxon>Pseudomonadati</taxon>
        <taxon>Bacteroidota</taxon>
        <taxon>Flavobacteriia</taxon>
        <taxon>Flavobacteriales</taxon>
        <taxon>Flavobacteriaceae</taxon>
        <taxon>Gaetbulibacter</taxon>
    </lineage>
</organism>
<comment type="caution">
    <text evidence="6">The sequence shown here is derived from an EMBL/GenBank/DDBJ whole genome shotgun (WGS) entry which is preliminary data.</text>
</comment>
<dbReference type="SMART" id="SM00028">
    <property type="entry name" value="TPR"/>
    <property type="match status" value="1"/>
</dbReference>
<dbReference type="PROSITE" id="PS50005">
    <property type="entry name" value="TPR"/>
    <property type="match status" value="1"/>
</dbReference>
<keyword evidence="4" id="KW-0175">Coiled coil</keyword>
<evidence type="ECO:0000256" key="2">
    <source>
        <dbReference type="ARBA" id="ARBA00022801"/>
    </source>
</evidence>
<evidence type="ECO:0000256" key="3">
    <source>
        <dbReference type="PROSITE-ProRule" id="PRU00339"/>
    </source>
</evidence>
<dbReference type="InterPro" id="IPR011990">
    <property type="entry name" value="TPR-like_helical_dom_sf"/>
</dbReference>
<feature type="repeat" description="TPR" evidence="3">
    <location>
        <begin position="343"/>
        <end position="376"/>
    </location>
</feature>
<dbReference type="Gene3D" id="1.25.40.10">
    <property type="entry name" value="Tetratricopeptide repeat domain"/>
    <property type="match status" value="1"/>
</dbReference>
<evidence type="ECO:0000256" key="1">
    <source>
        <dbReference type="ARBA" id="ARBA00005622"/>
    </source>
</evidence>